<dbReference type="SUPFAM" id="SSF103481">
    <property type="entry name" value="Multidrug resistance efflux transporter EmrE"/>
    <property type="match status" value="2"/>
</dbReference>
<evidence type="ECO:0000313" key="9">
    <source>
        <dbReference type="EMBL" id="XFO65135.1"/>
    </source>
</evidence>
<keyword evidence="10" id="KW-1185">Reference proteome</keyword>
<feature type="transmembrane region" description="Helical" evidence="7">
    <location>
        <begin position="263"/>
        <end position="282"/>
    </location>
</feature>
<accession>A0ABZ3IHK3</accession>
<comment type="similarity">
    <text evidence="2">Belongs to the EamA transporter family.</text>
</comment>
<evidence type="ECO:0000256" key="1">
    <source>
        <dbReference type="ARBA" id="ARBA00004651"/>
    </source>
</evidence>
<feature type="transmembrane region" description="Helical" evidence="7">
    <location>
        <begin position="21"/>
        <end position="41"/>
    </location>
</feature>
<feature type="transmembrane region" description="Helical" evidence="7">
    <location>
        <begin position="199"/>
        <end position="218"/>
    </location>
</feature>
<keyword evidence="3" id="KW-1003">Cell membrane</keyword>
<dbReference type="RefSeq" id="WP_094605597.1">
    <property type="nucleotide sequence ID" value="NZ_CP155573.1"/>
</dbReference>
<evidence type="ECO:0000313" key="10">
    <source>
        <dbReference type="Proteomes" id="UP000216752"/>
    </source>
</evidence>
<protein>
    <recommendedName>
        <fullName evidence="8">EamA domain-containing protein</fullName>
    </recommendedName>
</protein>
<feature type="transmembrane region" description="Helical" evidence="7">
    <location>
        <begin position="112"/>
        <end position="132"/>
    </location>
</feature>
<feature type="transmembrane region" description="Helical" evidence="7">
    <location>
        <begin position="288"/>
        <end position="310"/>
    </location>
</feature>
<feature type="transmembrane region" description="Helical" evidence="7">
    <location>
        <begin position="230"/>
        <end position="251"/>
    </location>
</feature>
<gene>
    <name evidence="9" type="ORF">SPSIL_012440</name>
</gene>
<feature type="transmembrane region" description="Helical" evidence="7">
    <location>
        <begin position="82"/>
        <end position="106"/>
    </location>
</feature>
<dbReference type="PANTHER" id="PTHR32322">
    <property type="entry name" value="INNER MEMBRANE TRANSPORTER"/>
    <property type="match status" value="1"/>
</dbReference>
<sequence length="316" mass="34074">MDKINCGGKLRINEKSRHSHRAIFALLLMVSLLWGVNVVMIKYLTNFFPPLALAPIRLFLATCLLVPAVISKYGYEKPPRAVWLPMVGVAFFGIFLHHITLSWGVAVTSGTHAALILGLNPLLTMILASRLAAAAEPLTWSKGVGVILGFSGVVMVVSGKVQGMATPVGDLVMFVSMMAAVIGYIFVKKSTVRVTPLVVTAYTHAIATIALLVFGFFVNTQWIYDGALGVWPLSVLLFSSIVNTALGALWWNMGIQQIGASKASMFQNVIPVTGVFASALFLGEQLQWGHLVALFLVILGVSLGTGVIGWSKHRVR</sequence>
<dbReference type="InterPro" id="IPR000620">
    <property type="entry name" value="EamA_dom"/>
</dbReference>
<proteinExistence type="inferred from homology"/>
<organism evidence="9 10">
    <name type="scientific">Sporomusa silvacetica DSM 10669</name>
    <dbReference type="NCBI Taxonomy" id="1123289"/>
    <lineage>
        <taxon>Bacteria</taxon>
        <taxon>Bacillati</taxon>
        <taxon>Bacillota</taxon>
        <taxon>Negativicutes</taxon>
        <taxon>Selenomonadales</taxon>
        <taxon>Sporomusaceae</taxon>
        <taxon>Sporomusa</taxon>
    </lineage>
</organism>
<feature type="transmembrane region" description="Helical" evidence="7">
    <location>
        <begin position="144"/>
        <end position="165"/>
    </location>
</feature>
<dbReference type="Proteomes" id="UP000216752">
    <property type="component" value="Chromosome"/>
</dbReference>
<dbReference type="Pfam" id="PF00892">
    <property type="entry name" value="EamA"/>
    <property type="match status" value="2"/>
</dbReference>
<feature type="transmembrane region" description="Helical" evidence="7">
    <location>
        <begin position="47"/>
        <end position="70"/>
    </location>
</feature>
<dbReference type="PANTHER" id="PTHR32322:SF18">
    <property type="entry name" value="S-ADENOSYLMETHIONINE_S-ADENOSYLHOMOCYSTEINE TRANSPORTER"/>
    <property type="match status" value="1"/>
</dbReference>
<feature type="domain" description="EamA" evidence="8">
    <location>
        <begin position="25"/>
        <end position="157"/>
    </location>
</feature>
<evidence type="ECO:0000256" key="6">
    <source>
        <dbReference type="ARBA" id="ARBA00023136"/>
    </source>
</evidence>
<evidence type="ECO:0000256" key="5">
    <source>
        <dbReference type="ARBA" id="ARBA00022989"/>
    </source>
</evidence>
<keyword evidence="6 7" id="KW-0472">Membrane</keyword>
<evidence type="ECO:0000256" key="4">
    <source>
        <dbReference type="ARBA" id="ARBA00022692"/>
    </source>
</evidence>
<reference evidence="9" key="1">
    <citation type="submission" date="2024-05" db="EMBL/GenBank/DDBJ databases">
        <title>Isolation and characterization of Sporomusa carbonis sp. nov., a carboxydotrophic hydrogenogen in the genus of Sporomusa isolated from a charcoal burning pile.</title>
        <authorList>
            <person name="Boeer T."/>
            <person name="Rosenbaum F."/>
            <person name="Eysell L."/>
            <person name="Mueller V."/>
            <person name="Daniel R."/>
            <person name="Poehlein A."/>
        </authorList>
    </citation>
    <scope>NUCLEOTIDE SEQUENCE [LARGE SCALE GENOMIC DNA]</scope>
    <source>
        <strain evidence="9">DSM 10669</strain>
    </source>
</reference>
<dbReference type="EMBL" id="CP155573">
    <property type="protein sequence ID" value="XFO65135.1"/>
    <property type="molecule type" value="Genomic_DNA"/>
</dbReference>
<feature type="transmembrane region" description="Helical" evidence="7">
    <location>
        <begin position="171"/>
        <end position="187"/>
    </location>
</feature>
<keyword evidence="5 7" id="KW-1133">Transmembrane helix</keyword>
<name>A0ABZ3IHK3_9FIRM</name>
<dbReference type="InterPro" id="IPR050638">
    <property type="entry name" value="AA-Vitamin_Transporters"/>
</dbReference>
<dbReference type="InterPro" id="IPR037185">
    <property type="entry name" value="EmrE-like"/>
</dbReference>
<evidence type="ECO:0000256" key="3">
    <source>
        <dbReference type="ARBA" id="ARBA00022475"/>
    </source>
</evidence>
<feature type="domain" description="EamA" evidence="8">
    <location>
        <begin position="169"/>
        <end position="303"/>
    </location>
</feature>
<evidence type="ECO:0000256" key="2">
    <source>
        <dbReference type="ARBA" id="ARBA00007362"/>
    </source>
</evidence>
<comment type="subcellular location">
    <subcellularLocation>
        <location evidence="1">Cell membrane</location>
        <topology evidence="1">Multi-pass membrane protein</topology>
    </subcellularLocation>
</comment>
<evidence type="ECO:0000256" key="7">
    <source>
        <dbReference type="SAM" id="Phobius"/>
    </source>
</evidence>
<evidence type="ECO:0000259" key="8">
    <source>
        <dbReference type="Pfam" id="PF00892"/>
    </source>
</evidence>
<keyword evidence="4 7" id="KW-0812">Transmembrane</keyword>